<sequence length="539" mass="61531">MERLNLLVCLGLICVASTLATVVDPRGARPVEPATRSEKCASQREWPFCTDDDWGYKCPSGCRIQGLMDKYDHNLLKKIEKIRSLLDQNKAKHRSADQVSKQTYDYLKEKLTIDAGGDNNYYDLAQRLRQSITEMKIKIDSQLRRLAILRDRVKDQVVEMQRLEVDIDIKLRSCKGSCQRYSEYQVDKESYVTLDKQISQLESRPVQRIESVGTLYVMKSRPLQDVIVDSIYKSKDTDGRVAAQQKEDPFPDVKTVQLILEEEGSSSSPATISKVPVCERLKPQSVDDQQTPSPPWTYRGRQCRAKSEITLCSDDDWVSKCPSGCRLQGLISQMESEVEKKLWKVCKAVNKYEGAAEKSMMLTTNIYNSNRRVIANRHMQEMKFVEHADRLSRNLTSLQKRSSRLSQKIWELHINAQKQMEDLYRTEVDIDIKLRACLGSCQSAVAFTVNHPSYQSLQTDMDQINKTLNQIRKAAVPPKGLPHIKLQPADVGPAPYAAYKTIGTAQRELLVQVEDIRQNQLVLEELLEDAEVLNLAELD</sequence>
<comment type="subcellular location">
    <subcellularLocation>
        <location evidence="1">Secreted</location>
    </subcellularLocation>
</comment>
<protein>
    <recommendedName>
        <fullName evidence="11">Fibrinogen alpha/beta/gamma chain coiled coil domain-containing protein</fullName>
    </recommendedName>
</protein>
<feature type="domain" description="Fibrinogen alpha/beta/gamma chain coiled coil" evidence="11">
    <location>
        <begin position="305"/>
        <end position="449"/>
    </location>
</feature>
<evidence type="ECO:0000256" key="3">
    <source>
        <dbReference type="ARBA" id="ARBA00022696"/>
    </source>
</evidence>
<organism evidence="12 13">
    <name type="scientific">Anabas testudineus</name>
    <name type="common">Climbing perch</name>
    <name type="synonym">Anthias testudineus</name>
    <dbReference type="NCBI Taxonomy" id="64144"/>
    <lineage>
        <taxon>Eukaryota</taxon>
        <taxon>Metazoa</taxon>
        <taxon>Chordata</taxon>
        <taxon>Craniata</taxon>
        <taxon>Vertebrata</taxon>
        <taxon>Euteleostomi</taxon>
        <taxon>Actinopterygii</taxon>
        <taxon>Neopterygii</taxon>
        <taxon>Teleostei</taxon>
        <taxon>Neoteleostei</taxon>
        <taxon>Acanthomorphata</taxon>
        <taxon>Anabantaria</taxon>
        <taxon>Anabantiformes</taxon>
        <taxon>Anabantoidei</taxon>
        <taxon>Anabantidae</taxon>
        <taxon>Anabas</taxon>
    </lineage>
</organism>
<dbReference type="InterPro" id="IPR012290">
    <property type="entry name" value="Fibrinogen_a/b/g_coil_dom"/>
</dbReference>
<evidence type="ECO:0000313" key="13">
    <source>
        <dbReference type="Proteomes" id="UP000265040"/>
    </source>
</evidence>
<dbReference type="GeneTree" id="ENSGT00940000157467"/>
<keyword evidence="3" id="KW-0356">Hemostasis</keyword>
<evidence type="ECO:0000256" key="6">
    <source>
        <dbReference type="ARBA" id="ARBA00023084"/>
    </source>
</evidence>
<keyword evidence="13" id="KW-1185">Reference proteome</keyword>
<keyword evidence="5 9" id="KW-0175">Coiled coil</keyword>
<dbReference type="SUPFAM" id="SSF58010">
    <property type="entry name" value="Fibrinogen coiled-coil and central regions"/>
    <property type="match status" value="2"/>
</dbReference>
<dbReference type="GO" id="GO:0034116">
    <property type="term" value="P:positive regulation of heterotypic cell-cell adhesion"/>
    <property type="evidence" value="ECO:0007669"/>
    <property type="project" value="TreeGrafter"/>
</dbReference>
<evidence type="ECO:0000256" key="10">
    <source>
        <dbReference type="SAM" id="SignalP"/>
    </source>
</evidence>
<dbReference type="AlphaFoldDB" id="A0AAQ6IP75"/>
<keyword evidence="4 10" id="KW-0732">Signal</keyword>
<feature type="domain" description="Fibrinogen alpha/beta/gamma chain coiled coil" evidence="11">
    <location>
        <begin position="42"/>
        <end position="186"/>
    </location>
</feature>
<dbReference type="GO" id="GO:0072377">
    <property type="term" value="P:blood coagulation, common pathway"/>
    <property type="evidence" value="ECO:0007669"/>
    <property type="project" value="TreeGrafter"/>
</dbReference>
<dbReference type="PANTHER" id="PTHR47221">
    <property type="entry name" value="FIBRINOGEN ALPHA CHAIN"/>
    <property type="match status" value="1"/>
</dbReference>
<dbReference type="GO" id="GO:0042730">
    <property type="term" value="P:fibrinolysis"/>
    <property type="evidence" value="ECO:0007669"/>
    <property type="project" value="TreeGrafter"/>
</dbReference>
<accession>A0AAQ6IP75</accession>
<evidence type="ECO:0000256" key="5">
    <source>
        <dbReference type="ARBA" id="ARBA00023054"/>
    </source>
</evidence>
<feature type="signal peptide" evidence="10">
    <location>
        <begin position="1"/>
        <end position="20"/>
    </location>
</feature>
<dbReference type="SMART" id="SM01212">
    <property type="entry name" value="Fib_alpha"/>
    <property type="match status" value="2"/>
</dbReference>
<reference evidence="12" key="3">
    <citation type="submission" date="2025-09" db="UniProtKB">
        <authorList>
            <consortium name="Ensembl"/>
        </authorList>
    </citation>
    <scope>IDENTIFICATION</scope>
</reference>
<dbReference type="GO" id="GO:0070527">
    <property type="term" value="P:platelet aggregation"/>
    <property type="evidence" value="ECO:0007669"/>
    <property type="project" value="TreeGrafter"/>
</dbReference>
<feature type="chain" id="PRO_5043826399" description="Fibrinogen alpha/beta/gamma chain coiled coil domain-containing protein" evidence="10">
    <location>
        <begin position="21"/>
        <end position="539"/>
    </location>
</feature>
<name>A0AAQ6IP75_ANATE</name>
<keyword evidence="7" id="KW-1015">Disulfide bond</keyword>
<evidence type="ECO:0000256" key="7">
    <source>
        <dbReference type="ARBA" id="ARBA00023157"/>
    </source>
</evidence>
<evidence type="ECO:0000259" key="11">
    <source>
        <dbReference type="SMART" id="SM01212"/>
    </source>
</evidence>
<evidence type="ECO:0000256" key="4">
    <source>
        <dbReference type="ARBA" id="ARBA00022729"/>
    </source>
</evidence>
<dbReference type="GO" id="GO:0051258">
    <property type="term" value="P:protein polymerization"/>
    <property type="evidence" value="ECO:0007669"/>
    <property type="project" value="InterPro"/>
</dbReference>
<keyword evidence="2" id="KW-0964">Secreted</keyword>
<dbReference type="PANTHER" id="PTHR47221:SF6">
    <property type="entry name" value="FIBRINOGEN ALPHA CHAIN"/>
    <property type="match status" value="1"/>
</dbReference>
<proteinExistence type="predicted"/>
<evidence type="ECO:0000256" key="8">
    <source>
        <dbReference type="ARBA" id="ARBA00025974"/>
    </source>
</evidence>
<reference evidence="12 13" key="1">
    <citation type="submission" date="2021-04" db="EMBL/GenBank/DDBJ databases">
        <authorList>
            <consortium name="Wellcome Sanger Institute Data Sharing"/>
        </authorList>
    </citation>
    <scope>NUCLEOTIDE SEQUENCE [LARGE SCALE GENOMIC DNA]</scope>
</reference>
<dbReference type="InterPro" id="IPR037579">
    <property type="entry name" value="FIB_ANG-like"/>
</dbReference>
<reference evidence="12" key="2">
    <citation type="submission" date="2025-08" db="UniProtKB">
        <authorList>
            <consortium name="Ensembl"/>
        </authorList>
    </citation>
    <scope>IDENTIFICATION</scope>
</reference>
<evidence type="ECO:0000256" key="2">
    <source>
        <dbReference type="ARBA" id="ARBA00022525"/>
    </source>
</evidence>
<dbReference type="GO" id="GO:0005577">
    <property type="term" value="C:fibrinogen complex"/>
    <property type="evidence" value="ECO:0007669"/>
    <property type="project" value="InterPro"/>
</dbReference>
<dbReference type="GO" id="GO:0005201">
    <property type="term" value="F:extracellular matrix structural constituent"/>
    <property type="evidence" value="ECO:0007669"/>
    <property type="project" value="TreeGrafter"/>
</dbReference>
<feature type="coiled-coil region" evidence="9">
    <location>
        <begin position="125"/>
        <end position="166"/>
    </location>
</feature>
<evidence type="ECO:0000313" key="12">
    <source>
        <dbReference type="Ensembl" id="ENSATEP00000075413.1"/>
    </source>
</evidence>
<dbReference type="GO" id="GO:0005102">
    <property type="term" value="F:signaling receptor binding"/>
    <property type="evidence" value="ECO:0007669"/>
    <property type="project" value="InterPro"/>
</dbReference>
<dbReference type="GO" id="GO:0030674">
    <property type="term" value="F:protein-macromolecule adaptor activity"/>
    <property type="evidence" value="ECO:0007669"/>
    <property type="project" value="TreeGrafter"/>
</dbReference>
<evidence type="ECO:0000256" key="1">
    <source>
        <dbReference type="ARBA" id="ARBA00004613"/>
    </source>
</evidence>
<dbReference type="Ensembl" id="ENSATET00000049941.2">
    <property type="protein sequence ID" value="ENSATEP00000075413.1"/>
    <property type="gene ID" value="ENSATEG00000011081.3"/>
</dbReference>
<dbReference type="Gene3D" id="1.20.5.50">
    <property type="match status" value="2"/>
</dbReference>
<evidence type="ECO:0000256" key="9">
    <source>
        <dbReference type="SAM" id="Coils"/>
    </source>
</evidence>
<keyword evidence="6" id="KW-0094">Blood coagulation</keyword>
<comment type="subunit">
    <text evidence="8">Heterohexamer; disulfide linked. Contains 2 sets of 3 non-identical chains (alpha, beta and gamma). The 2 heterotrimers are in head to head conformation with the N-termini in a small central domain.</text>
</comment>
<dbReference type="Proteomes" id="UP000265040">
    <property type="component" value="Chromosome 18"/>
</dbReference>
<dbReference type="Pfam" id="PF08702">
    <property type="entry name" value="Fib_alpha"/>
    <property type="match status" value="2"/>
</dbReference>